<dbReference type="GeneID" id="97990185"/>
<keyword evidence="2" id="KW-1185">Reference proteome</keyword>
<dbReference type="EMBL" id="QVLV01000029">
    <property type="protein sequence ID" value="RGE56190.1"/>
    <property type="molecule type" value="Genomic_DNA"/>
</dbReference>
<protein>
    <submittedName>
        <fullName evidence="1">Uncharacterized protein</fullName>
    </submittedName>
</protein>
<dbReference type="AlphaFoldDB" id="A0A3E3HWI8"/>
<name>A0A3E3HWI8_9FIRM</name>
<organism evidence="1 2">
    <name type="scientific">Eisenbergiella massiliensis</name>
    <dbReference type="NCBI Taxonomy" id="1720294"/>
    <lineage>
        <taxon>Bacteria</taxon>
        <taxon>Bacillati</taxon>
        <taxon>Bacillota</taxon>
        <taxon>Clostridia</taxon>
        <taxon>Lachnospirales</taxon>
        <taxon>Lachnospiraceae</taxon>
        <taxon>Eisenbergiella</taxon>
    </lineage>
</organism>
<evidence type="ECO:0000313" key="1">
    <source>
        <dbReference type="EMBL" id="RGE56190.1"/>
    </source>
</evidence>
<dbReference type="RefSeq" id="WP_117545716.1">
    <property type="nucleotide sequence ID" value="NZ_QVLV01000029.1"/>
</dbReference>
<proteinExistence type="predicted"/>
<dbReference type="Proteomes" id="UP000260812">
    <property type="component" value="Unassembled WGS sequence"/>
</dbReference>
<evidence type="ECO:0000313" key="2">
    <source>
        <dbReference type="Proteomes" id="UP000260812"/>
    </source>
</evidence>
<comment type="caution">
    <text evidence="1">The sequence shown here is derived from an EMBL/GenBank/DDBJ whole genome shotgun (WGS) entry which is preliminary data.</text>
</comment>
<accession>A0A3E3HWI8</accession>
<sequence length="573" mass="64735">MSKTSFEVIYDLKDTTALQDSIPSTMDNQNFAVESLLRDNTAFSDYGTLEQDYFLLDGTMPELPDKPEGIPFWSSELSDENGLFQKNPVLIILFSENHTSTGLTFHFVGEIPVQFQVRWYDLAGNMIALKSFQPDSRDYYARNLVENYGRLEVEFQKAKPYRYVKLWGIDYGVVVTWNENDIKTASLVEETDPISNTLKINKLTFQFIDRANEFNLANSEGLHKALQKKQHIEPYEIVDGERLFLGRYFLTTPGSEKSLAKMEATDYIGLLDDTDFKDGRVYNGELAGNVLAEIFAGTDIPFEVAEDVAATPLYGWLKIQTRRKALREVLFACGAVAETARRDNVWIYKPSRLIQSDIPRSRKFSTATKQDTYISEVSIKFTEYTEGAEEKELVKETTYPAGLNEVKFNSPVSALRVSTGEVVEAKTNYIIFRLSEEAAVTIYGRQYSKQDITVSSSVPQLKAGENPKAKSFTGTLFNYGQAKIISQAILDYYQLSLILNIRYLAAQERPGQWASVENTLVGRGGYAAGLESIKTDLTGGYISTAQLRGYYKYTSEFYYTGTELYIDESVGDI</sequence>
<gene>
    <name evidence="1" type="ORF">DXC51_25855</name>
</gene>
<reference evidence="1" key="1">
    <citation type="submission" date="2018-08" db="EMBL/GenBank/DDBJ databases">
        <title>A genome reference for cultivated species of the human gut microbiota.</title>
        <authorList>
            <person name="Zou Y."/>
            <person name="Xue W."/>
            <person name="Luo G."/>
        </authorList>
    </citation>
    <scope>NUCLEOTIDE SEQUENCE [LARGE SCALE GENOMIC DNA]</scope>
    <source>
        <strain evidence="1">TF05-5AC</strain>
    </source>
</reference>